<feature type="chain" id="PRO_5004590758" description="CUB domain-containing protein" evidence="1">
    <location>
        <begin position="20"/>
        <end position="308"/>
    </location>
</feature>
<evidence type="ECO:0008006" key="4">
    <source>
        <dbReference type="Google" id="ProtNLM"/>
    </source>
</evidence>
<keyword evidence="3" id="KW-1185">Reference proteome</keyword>
<proteinExistence type="predicted"/>
<reference evidence="3" key="1">
    <citation type="submission" date="2011-08" db="EMBL/GenBank/DDBJ databases">
        <authorList>
            <person name="Rombauts S."/>
        </authorList>
    </citation>
    <scope>NUCLEOTIDE SEQUENCE</scope>
    <source>
        <strain evidence="3">London</strain>
    </source>
</reference>
<evidence type="ECO:0000256" key="1">
    <source>
        <dbReference type="SAM" id="SignalP"/>
    </source>
</evidence>
<evidence type="ECO:0000313" key="2">
    <source>
        <dbReference type="EnsemblMetazoa" id="tetur01g10080.1"/>
    </source>
</evidence>
<name>T1JSD0_TETUR</name>
<dbReference type="EMBL" id="CAEY01000461">
    <property type="status" value="NOT_ANNOTATED_CDS"/>
    <property type="molecule type" value="Genomic_DNA"/>
</dbReference>
<protein>
    <recommendedName>
        <fullName evidence="4">CUB domain-containing protein</fullName>
    </recommendedName>
</protein>
<dbReference type="HOGENOM" id="CLU_910073_0_0_1"/>
<organism evidence="2 3">
    <name type="scientific">Tetranychus urticae</name>
    <name type="common">Two-spotted spider mite</name>
    <dbReference type="NCBI Taxonomy" id="32264"/>
    <lineage>
        <taxon>Eukaryota</taxon>
        <taxon>Metazoa</taxon>
        <taxon>Ecdysozoa</taxon>
        <taxon>Arthropoda</taxon>
        <taxon>Chelicerata</taxon>
        <taxon>Arachnida</taxon>
        <taxon>Acari</taxon>
        <taxon>Acariformes</taxon>
        <taxon>Trombidiformes</taxon>
        <taxon>Prostigmata</taxon>
        <taxon>Eleutherengona</taxon>
        <taxon>Raphignathae</taxon>
        <taxon>Tetranychoidea</taxon>
        <taxon>Tetranychidae</taxon>
        <taxon>Tetranychus</taxon>
    </lineage>
</organism>
<dbReference type="AlphaFoldDB" id="T1JSD0"/>
<sequence length="308" mass="35734">MFYFKVILISLVILSTVQAADKCGAPKHYFSIDRYGATDCGSSCEATVIFSGYREDNAEYVTIDMITDNFEPNKFMTLEIWYDNEFHNLTCSSESFYRNMDYNGLQCNWQLQLTNYIKNPITNVSILSYLLLNDQITNDIYFGLNGDRTLVASSLTHLIPYHESFPDCTEYDVITFYDPRRLNKIVLSKKKDSITGFIYSLGNEQYFADRSIEFTDSDEIKFTVICADSAGSQTRYLTRYGWNDWNVDVIWPKFTKLPGKCGFSVPLKIYSDQSRYYFDFNKRPINMVFTTTQPNASFDQSDIKFKSD</sequence>
<keyword evidence="1" id="KW-0732">Signal</keyword>
<feature type="signal peptide" evidence="1">
    <location>
        <begin position="1"/>
        <end position="19"/>
    </location>
</feature>
<accession>T1JSD0</accession>
<reference evidence="2" key="2">
    <citation type="submission" date="2015-06" db="UniProtKB">
        <authorList>
            <consortium name="EnsemblMetazoa"/>
        </authorList>
    </citation>
    <scope>IDENTIFICATION</scope>
</reference>
<dbReference type="EnsemblMetazoa" id="tetur01g10080.1">
    <property type="protein sequence ID" value="tetur01g10080.1"/>
    <property type="gene ID" value="tetur01g10080"/>
</dbReference>
<evidence type="ECO:0000313" key="3">
    <source>
        <dbReference type="Proteomes" id="UP000015104"/>
    </source>
</evidence>
<dbReference type="Proteomes" id="UP000015104">
    <property type="component" value="Unassembled WGS sequence"/>
</dbReference>